<feature type="compositionally biased region" description="Basic and acidic residues" evidence="1">
    <location>
        <begin position="18"/>
        <end position="30"/>
    </location>
</feature>
<gene>
    <name evidence="3" type="ORF">FJ693_16055</name>
</gene>
<feature type="region of interest" description="Disordered" evidence="1">
    <location>
        <begin position="171"/>
        <end position="252"/>
    </location>
</feature>
<comment type="caution">
    <text evidence="3">The sequence shown here is derived from an EMBL/GenBank/DDBJ whole genome shotgun (WGS) entry which is preliminary data.</text>
</comment>
<evidence type="ECO:0000259" key="2">
    <source>
        <dbReference type="Pfam" id="PF01551"/>
    </source>
</evidence>
<dbReference type="EMBL" id="VJXR01000063">
    <property type="protein sequence ID" value="TRW43845.1"/>
    <property type="molecule type" value="Genomic_DNA"/>
</dbReference>
<dbReference type="PANTHER" id="PTHR21666:SF270">
    <property type="entry name" value="MUREIN HYDROLASE ACTIVATOR ENVC"/>
    <property type="match status" value="1"/>
</dbReference>
<dbReference type="GO" id="GO:0004222">
    <property type="term" value="F:metalloendopeptidase activity"/>
    <property type="evidence" value="ECO:0007669"/>
    <property type="project" value="TreeGrafter"/>
</dbReference>
<dbReference type="CDD" id="cd12797">
    <property type="entry name" value="M23_peptidase"/>
    <property type="match status" value="1"/>
</dbReference>
<dbReference type="AlphaFoldDB" id="A0A552WM44"/>
<evidence type="ECO:0000313" key="3">
    <source>
        <dbReference type="EMBL" id="TRW43845.1"/>
    </source>
</evidence>
<dbReference type="RefSeq" id="WP_143419476.1">
    <property type="nucleotide sequence ID" value="NZ_VJXR01000063.1"/>
</dbReference>
<dbReference type="PANTHER" id="PTHR21666">
    <property type="entry name" value="PEPTIDASE-RELATED"/>
    <property type="match status" value="1"/>
</dbReference>
<feature type="compositionally biased region" description="Basic and acidic residues" evidence="1">
    <location>
        <begin position="38"/>
        <end position="54"/>
    </location>
</feature>
<dbReference type="InterPro" id="IPR016047">
    <property type="entry name" value="M23ase_b-sheet_dom"/>
</dbReference>
<dbReference type="Gene3D" id="2.70.70.10">
    <property type="entry name" value="Glucose Permease (Domain IIA)"/>
    <property type="match status" value="1"/>
</dbReference>
<feature type="compositionally biased region" description="Low complexity" evidence="1">
    <location>
        <begin position="172"/>
        <end position="206"/>
    </location>
</feature>
<dbReference type="SUPFAM" id="SSF51261">
    <property type="entry name" value="Duplicated hybrid motif"/>
    <property type="match status" value="1"/>
</dbReference>
<accession>A0A552WM44</accession>
<name>A0A552WM44_9MICO</name>
<evidence type="ECO:0000313" key="4">
    <source>
        <dbReference type="Proteomes" id="UP000318693"/>
    </source>
</evidence>
<dbReference type="Pfam" id="PF01551">
    <property type="entry name" value="Peptidase_M23"/>
    <property type="match status" value="1"/>
</dbReference>
<feature type="compositionally biased region" description="Low complexity" evidence="1">
    <location>
        <begin position="222"/>
        <end position="232"/>
    </location>
</feature>
<evidence type="ECO:0000256" key="1">
    <source>
        <dbReference type="SAM" id="MobiDB-lite"/>
    </source>
</evidence>
<organism evidence="3 4">
    <name type="scientific">Georgenia yuyongxinii</name>
    <dbReference type="NCBI Taxonomy" id="2589797"/>
    <lineage>
        <taxon>Bacteria</taxon>
        <taxon>Bacillati</taxon>
        <taxon>Actinomycetota</taxon>
        <taxon>Actinomycetes</taxon>
        <taxon>Micrococcales</taxon>
        <taxon>Bogoriellaceae</taxon>
        <taxon>Georgenia</taxon>
    </lineage>
</organism>
<reference evidence="3 4" key="1">
    <citation type="submission" date="2019-07" db="EMBL/GenBank/DDBJ databases">
        <title>Georgenia wutianyii sp. nov. and Georgenia *** sp. nov. isolated from plateau pika (Ochotona curzoniae) in the Qinghai-Tibet plateau of China.</title>
        <authorList>
            <person name="Tian Z."/>
        </authorList>
    </citation>
    <scope>NUCLEOTIDE SEQUENCE [LARGE SCALE GENOMIC DNA]</scope>
    <source>
        <strain evidence="3 4">Z446</strain>
    </source>
</reference>
<feature type="domain" description="M23ase beta-sheet core" evidence="2">
    <location>
        <begin position="385"/>
        <end position="488"/>
    </location>
</feature>
<feature type="compositionally biased region" description="Basic and acidic residues" evidence="1">
    <location>
        <begin position="61"/>
        <end position="73"/>
    </location>
</feature>
<feature type="compositionally biased region" description="Basic and acidic residues" evidence="1">
    <location>
        <begin position="109"/>
        <end position="125"/>
    </location>
</feature>
<protein>
    <submittedName>
        <fullName evidence="3">M23 family metallopeptidase</fullName>
    </submittedName>
</protein>
<proteinExistence type="predicted"/>
<dbReference type="Proteomes" id="UP000318693">
    <property type="component" value="Unassembled WGS sequence"/>
</dbReference>
<sequence>MSGSAVPGTPAPPLTRRQLREAERAAEAARLHTALEAQRADEAARMRAAEEAVAHSRARLRAAEEAARLRAAEESAAQTRAATERAAAQAAAERAAQEQAVQERLTRRRAAEKAAAERAAAERAAAEQAAAERAAAERVAAEQAAAERVAAEQVAAERAVAERAAAERAVAERAAAPQTRRARAAKVAAGAPAAAPDTTPTAETPADIPMVGDQAPTEVLVRRAPSGPPASRRALREQSTRPAAPQRRSRGWAPRAAVLGTLGALTIVGPLTGLAGADEVASASQTVATQASLLEHLDAAAAAAALVAPDGLLADRTAASRAALMQTSRANERHALTCAPLDGANGVRAAVTDRESAVVMPVAAGAYRLSSSYGFRNSPFTGYSQHLGEDFAAPKGTPIYAVADGTVEYVGVGKDGRSSMLVILKHEIDGETFYTWHVHMYPNGIRVTEGQTVRGGDVIAEVGSNGNSTGPHLHFEVHTDTEGTTIDPLTWLEEHGAVDVSARC</sequence>
<keyword evidence="4" id="KW-1185">Reference proteome</keyword>
<dbReference type="InterPro" id="IPR011055">
    <property type="entry name" value="Dup_hybrid_motif"/>
</dbReference>
<feature type="compositionally biased region" description="Low complexity" evidence="1">
    <location>
        <begin position="74"/>
        <end position="103"/>
    </location>
</feature>
<feature type="region of interest" description="Disordered" evidence="1">
    <location>
        <begin position="1"/>
        <end position="134"/>
    </location>
</feature>
<dbReference type="InterPro" id="IPR050570">
    <property type="entry name" value="Cell_wall_metabolism_enzyme"/>
</dbReference>